<feature type="region of interest" description="Disordered" evidence="1">
    <location>
        <begin position="1"/>
        <end position="26"/>
    </location>
</feature>
<reference evidence="2 3" key="1">
    <citation type="submission" date="2016-03" db="EMBL/GenBank/DDBJ databases">
        <title>Cyphomyrmex costatus WGS genome.</title>
        <authorList>
            <person name="Nygaard S."/>
            <person name="Hu H."/>
            <person name="Boomsma J."/>
            <person name="Zhang G."/>
        </authorList>
    </citation>
    <scope>NUCLEOTIDE SEQUENCE [LARGE SCALE GENOMIC DNA]</scope>
    <source>
        <strain evidence="2">MS0001</strain>
        <tissue evidence="2">Whole body</tissue>
    </source>
</reference>
<dbReference type="Proteomes" id="UP000078542">
    <property type="component" value="Unassembled WGS sequence"/>
</dbReference>
<evidence type="ECO:0000313" key="2">
    <source>
        <dbReference type="EMBL" id="KYN01228.1"/>
    </source>
</evidence>
<gene>
    <name evidence="2" type="ORF">ALC62_07847</name>
</gene>
<evidence type="ECO:0000256" key="1">
    <source>
        <dbReference type="SAM" id="MobiDB-lite"/>
    </source>
</evidence>
<protein>
    <submittedName>
        <fullName evidence="2">Uncharacterized protein</fullName>
    </submittedName>
</protein>
<sequence length="83" mass="9537">MAQRKREYSTLLEGMKRKRERRRKRANCNDVAHLKLDPASRRDVTTKKRVLHRIGAGRLVAGCIQKKGPHENAARSNKSAGRF</sequence>
<feature type="compositionally biased region" description="Basic residues" evidence="1">
    <location>
        <begin position="16"/>
        <end position="26"/>
    </location>
</feature>
<organism evidence="2 3">
    <name type="scientific">Cyphomyrmex costatus</name>
    <dbReference type="NCBI Taxonomy" id="456900"/>
    <lineage>
        <taxon>Eukaryota</taxon>
        <taxon>Metazoa</taxon>
        <taxon>Ecdysozoa</taxon>
        <taxon>Arthropoda</taxon>
        <taxon>Hexapoda</taxon>
        <taxon>Insecta</taxon>
        <taxon>Pterygota</taxon>
        <taxon>Neoptera</taxon>
        <taxon>Endopterygota</taxon>
        <taxon>Hymenoptera</taxon>
        <taxon>Apocrita</taxon>
        <taxon>Aculeata</taxon>
        <taxon>Formicoidea</taxon>
        <taxon>Formicidae</taxon>
        <taxon>Myrmicinae</taxon>
        <taxon>Cyphomyrmex</taxon>
    </lineage>
</organism>
<accession>A0A195CKJ4</accession>
<dbReference type="EMBL" id="KQ977622">
    <property type="protein sequence ID" value="KYN01228.1"/>
    <property type="molecule type" value="Genomic_DNA"/>
</dbReference>
<proteinExistence type="predicted"/>
<keyword evidence="3" id="KW-1185">Reference proteome</keyword>
<evidence type="ECO:0000313" key="3">
    <source>
        <dbReference type="Proteomes" id="UP000078542"/>
    </source>
</evidence>
<name>A0A195CKJ4_9HYME</name>
<dbReference type="AlphaFoldDB" id="A0A195CKJ4"/>